<dbReference type="Gene3D" id="3.40.50.1010">
    <property type="entry name" value="5'-nuclease"/>
    <property type="match status" value="1"/>
</dbReference>
<evidence type="ECO:0000313" key="9">
    <source>
        <dbReference type="Proteomes" id="UP000308760"/>
    </source>
</evidence>
<name>A0A4S8Q670_9ACTN</name>
<comment type="similarity">
    <text evidence="6">Belongs to the PINc/VapC protein family.</text>
</comment>
<dbReference type="EC" id="3.1.-.-" evidence="6"/>
<dbReference type="GO" id="GO:0090729">
    <property type="term" value="F:toxin activity"/>
    <property type="evidence" value="ECO:0007669"/>
    <property type="project" value="UniProtKB-KW"/>
</dbReference>
<evidence type="ECO:0000256" key="6">
    <source>
        <dbReference type="HAMAP-Rule" id="MF_00265"/>
    </source>
</evidence>
<dbReference type="RefSeq" id="WP_136535702.1">
    <property type="nucleotide sequence ID" value="NZ_STGY01000062.1"/>
</dbReference>
<keyword evidence="1 6" id="KW-1277">Toxin-antitoxin system</keyword>
<dbReference type="InterPro" id="IPR002716">
    <property type="entry name" value="PIN_dom"/>
</dbReference>
<evidence type="ECO:0000259" key="7">
    <source>
        <dbReference type="Pfam" id="PF01850"/>
    </source>
</evidence>
<keyword evidence="5 6" id="KW-0460">Magnesium</keyword>
<dbReference type="Proteomes" id="UP000308760">
    <property type="component" value="Unassembled WGS sequence"/>
</dbReference>
<keyword evidence="4 6" id="KW-0378">Hydrolase</keyword>
<keyword evidence="2 6" id="KW-0540">Nuclease</keyword>
<dbReference type="GO" id="GO:0016787">
    <property type="term" value="F:hydrolase activity"/>
    <property type="evidence" value="ECO:0007669"/>
    <property type="project" value="UniProtKB-KW"/>
</dbReference>
<keyword evidence="6" id="KW-0800">Toxin</keyword>
<evidence type="ECO:0000256" key="3">
    <source>
        <dbReference type="ARBA" id="ARBA00022723"/>
    </source>
</evidence>
<evidence type="ECO:0000256" key="1">
    <source>
        <dbReference type="ARBA" id="ARBA00022649"/>
    </source>
</evidence>
<dbReference type="Pfam" id="PF01850">
    <property type="entry name" value="PIN"/>
    <property type="match status" value="1"/>
</dbReference>
<feature type="binding site" evidence="6">
    <location>
        <position position="97"/>
    </location>
    <ligand>
        <name>Mg(2+)</name>
        <dbReference type="ChEBI" id="CHEBI:18420"/>
    </ligand>
</feature>
<reference evidence="9" key="1">
    <citation type="submission" date="2019-04" db="EMBL/GenBank/DDBJ databases">
        <title>Nocardioides xinjiangensis sp. nov.</title>
        <authorList>
            <person name="Liu S."/>
        </authorList>
    </citation>
    <scope>NUCLEOTIDE SEQUENCE [LARGE SCALE GENOMIC DNA]</scope>
    <source>
        <strain evidence="9">18</strain>
    </source>
</reference>
<dbReference type="GO" id="GO:0000287">
    <property type="term" value="F:magnesium ion binding"/>
    <property type="evidence" value="ECO:0007669"/>
    <property type="project" value="UniProtKB-UniRule"/>
</dbReference>
<evidence type="ECO:0000256" key="5">
    <source>
        <dbReference type="ARBA" id="ARBA00022842"/>
    </source>
</evidence>
<organism evidence="8 9">
    <name type="scientific">Glycomyces buryatensis</name>
    <dbReference type="NCBI Taxonomy" id="2570927"/>
    <lineage>
        <taxon>Bacteria</taxon>
        <taxon>Bacillati</taxon>
        <taxon>Actinomycetota</taxon>
        <taxon>Actinomycetes</taxon>
        <taxon>Glycomycetales</taxon>
        <taxon>Glycomycetaceae</taxon>
        <taxon>Glycomyces</taxon>
    </lineage>
</organism>
<comment type="function">
    <text evidence="6">Toxic component of a toxin-antitoxin (TA) system. An RNase.</text>
</comment>
<accession>A0A4S8Q670</accession>
<proteinExistence type="inferred from homology"/>
<keyword evidence="9" id="KW-1185">Reference proteome</keyword>
<evidence type="ECO:0000256" key="4">
    <source>
        <dbReference type="ARBA" id="ARBA00022801"/>
    </source>
</evidence>
<comment type="cofactor">
    <cofactor evidence="6">
        <name>Mg(2+)</name>
        <dbReference type="ChEBI" id="CHEBI:18420"/>
    </cofactor>
</comment>
<protein>
    <recommendedName>
        <fullName evidence="6">Ribonuclease VapC</fullName>
        <shortName evidence="6">RNase VapC</shortName>
        <ecNumber evidence="6">3.1.-.-</ecNumber>
    </recommendedName>
    <alternativeName>
        <fullName evidence="6">Toxin VapC</fullName>
    </alternativeName>
</protein>
<gene>
    <name evidence="6" type="primary">vapC</name>
    <name evidence="8" type="ORF">FAB82_16835</name>
</gene>
<comment type="caution">
    <text evidence="8">The sequence shown here is derived from an EMBL/GenBank/DDBJ whole genome shotgun (WGS) entry which is preliminary data.</text>
</comment>
<dbReference type="SUPFAM" id="SSF88723">
    <property type="entry name" value="PIN domain-like"/>
    <property type="match status" value="1"/>
</dbReference>
<dbReference type="EMBL" id="STGY01000062">
    <property type="protein sequence ID" value="THV39783.1"/>
    <property type="molecule type" value="Genomic_DNA"/>
</dbReference>
<evidence type="ECO:0000313" key="8">
    <source>
        <dbReference type="EMBL" id="THV39783.1"/>
    </source>
</evidence>
<evidence type="ECO:0000256" key="2">
    <source>
        <dbReference type="ARBA" id="ARBA00022722"/>
    </source>
</evidence>
<sequence length="139" mass="15380">MIRWTYIDTSAAVKLFRTEPHSDPFDRWLDEHAESRPITSDLTRTELRRALHAAGSDERTWRSAESWIDHTALIRLTPDLCNAAGRLGTGTTLRSLDAIHVAAALQLQAFLDAFVTYDKRLADTAAACDLPVACPGADC</sequence>
<dbReference type="CDD" id="cd09874">
    <property type="entry name" value="PIN_MT3492-like"/>
    <property type="match status" value="1"/>
</dbReference>
<dbReference type="InterPro" id="IPR029060">
    <property type="entry name" value="PIN-like_dom_sf"/>
</dbReference>
<dbReference type="GO" id="GO:0004540">
    <property type="term" value="F:RNA nuclease activity"/>
    <property type="evidence" value="ECO:0007669"/>
    <property type="project" value="InterPro"/>
</dbReference>
<dbReference type="OrthoDB" id="4750219at2"/>
<dbReference type="AlphaFoldDB" id="A0A4S8Q670"/>
<dbReference type="InterPro" id="IPR022907">
    <property type="entry name" value="VapC_family"/>
</dbReference>
<feature type="domain" description="PIN" evidence="7">
    <location>
        <begin position="6"/>
        <end position="125"/>
    </location>
</feature>
<keyword evidence="3 6" id="KW-0479">Metal-binding</keyword>
<reference evidence="8 9" key="2">
    <citation type="submission" date="2019-05" db="EMBL/GenBank/DDBJ databases">
        <title>Glycomyces buryatensis sp. nov.</title>
        <authorList>
            <person name="Nikitina E."/>
        </authorList>
    </citation>
    <scope>NUCLEOTIDE SEQUENCE [LARGE SCALE GENOMIC DNA]</scope>
    <source>
        <strain evidence="8 9">18</strain>
    </source>
</reference>
<dbReference type="HAMAP" id="MF_00265">
    <property type="entry name" value="VapC_Nob1"/>
    <property type="match status" value="1"/>
</dbReference>
<feature type="binding site" evidence="6">
    <location>
        <position position="8"/>
    </location>
    <ligand>
        <name>Mg(2+)</name>
        <dbReference type="ChEBI" id="CHEBI:18420"/>
    </ligand>
</feature>